<dbReference type="GeneTree" id="ENSGT00940000154631"/>
<keyword evidence="6 7" id="KW-0143">Chaperone</keyword>
<dbReference type="PANTHER" id="PTHR11353">
    <property type="entry name" value="CHAPERONIN"/>
    <property type="match status" value="1"/>
</dbReference>
<sequence>RIQVKKRNSCQGARARAALAVNITTAQGLQDALRTILGPNDTTKMLLSGDVKLTNDGNVLLHKMQIPHPTASLTPKVARAQDDVSGDCTTSSVLIIGELIKRGDLYVSEGLHLRTTTDGFESAKVKVPQGTGQHLTGVLARTSLYTKAHAEHADVPPEAAMASILAVTDVKHKSEMNTSFIRSLVLDQRAWQPDVKKKSRRFIHPHMCNVPHEYEKKKEVNSGFFKTRIQKREKLVKAERRFIEDTIKNMTELKKKVCGVSEKRSTLEEEKFTLSGKCNNLRSVTLLVKGPNKHILTQIKDATGDGLRAVKNALADVWGVLGAGAVEKMGKALILSPVKGQGRAQLGVQAFANALLIIPIVLAQSSGFDFPEALIKIKARAEHSEPGHLVVGVDLNTGEKSLPLLQCLLEFFLLYVVH</sequence>
<accession>G1LMQ5</accession>
<dbReference type="PRINTS" id="PR00304">
    <property type="entry name" value="TCOMPLEXTCP1"/>
</dbReference>
<dbReference type="GO" id="GO:0005524">
    <property type="term" value="F:ATP binding"/>
    <property type="evidence" value="ECO:0007669"/>
    <property type="project" value="UniProtKB-KW"/>
</dbReference>
<dbReference type="InterPro" id="IPR002423">
    <property type="entry name" value="Cpn60/GroEL/TCP-1"/>
</dbReference>
<protein>
    <submittedName>
        <fullName evidence="8">Uncharacterized protein</fullName>
    </submittedName>
</protein>
<dbReference type="GO" id="GO:0140662">
    <property type="term" value="F:ATP-dependent protein folding chaperone"/>
    <property type="evidence" value="ECO:0007669"/>
    <property type="project" value="InterPro"/>
</dbReference>
<dbReference type="InterPro" id="IPR027413">
    <property type="entry name" value="GROEL-like_equatorial_sf"/>
</dbReference>
<name>G1LMQ5_AILME</name>
<dbReference type="Proteomes" id="UP000008912">
    <property type="component" value="Unassembled WGS sequence"/>
</dbReference>
<evidence type="ECO:0000256" key="7">
    <source>
        <dbReference type="RuleBase" id="RU004187"/>
    </source>
</evidence>
<dbReference type="InterPro" id="IPR017998">
    <property type="entry name" value="Chaperone_TCP-1"/>
</dbReference>
<dbReference type="InterPro" id="IPR027410">
    <property type="entry name" value="TCP-1-like_intermed_sf"/>
</dbReference>
<dbReference type="GO" id="GO:0051082">
    <property type="term" value="F:unfolded protein binding"/>
    <property type="evidence" value="ECO:0007669"/>
    <property type="project" value="InterPro"/>
</dbReference>
<evidence type="ECO:0000256" key="2">
    <source>
        <dbReference type="ARBA" id="ARBA00008020"/>
    </source>
</evidence>
<dbReference type="Gene3D" id="1.10.560.10">
    <property type="entry name" value="GroEL-like equatorial domain"/>
    <property type="match status" value="2"/>
</dbReference>
<comment type="subcellular location">
    <subcellularLocation>
        <location evidence="1">Cytoplasm</location>
    </subcellularLocation>
</comment>
<dbReference type="InParanoid" id="G1LMQ5"/>
<reference evidence="8 9" key="1">
    <citation type="journal article" date="2010" name="Nature">
        <title>The sequence and de novo assembly of the giant panda genome.</title>
        <authorList>
            <person name="Li R."/>
            <person name="Fan W."/>
            <person name="Tian G."/>
            <person name="Zhu H."/>
            <person name="He L."/>
            <person name="Cai J."/>
            <person name="Huang Q."/>
            <person name="Cai Q."/>
            <person name="Li B."/>
            <person name="Bai Y."/>
            <person name="Zhang Z."/>
            <person name="Zhang Y."/>
            <person name="Wang W."/>
            <person name="Li J."/>
            <person name="Wei F."/>
            <person name="Li H."/>
            <person name="Jian M."/>
            <person name="Li J."/>
            <person name="Zhang Z."/>
            <person name="Nielsen R."/>
            <person name="Li D."/>
            <person name="Gu W."/>
            <person name="Yang Z."/>
            <person name="Xuan Z."/>
            <person name="Ryder O.A."/>
            <person name="Leung F.C."/>
            <person name="Zhou Y."/>
            <person name="Cao J."/>
            <person name="Sun X."/>
            <person name="Fu Y."/>
            <person name="Fang X."/>
            <person name="Guo X."/>
            <person name="Wang B."/>
            <person name="Hou R."/>
            <person name="Shen F."/>
            <person name="Mu B."/>
            <person name="Ni P."/>
            <person name="Lin R."/>
            <person name="Qian W."/>
            <person name="Wang G."/>
            <person name="Yu C."/>
            <person name="Nie W."/>
            <person name="Wang J."/>
            <person name="Wu Z."/>
            <person name="Liang H."/>
            <person name="Min J."/>
            <person name="Wu Q."/>
            <person name="Cheng S."/>
            <person name="Ruan J."/>
            <person name="Wang M."/>
            <person name="Shi Z."/>
            <person name="Wen M."/>
            <person name="Liu B."/>
            <person name="Ren X."/>
            <person name="Zheng H."/>
            <person name="Dong D."/>
            <person name="Cook K."/>
            <person name="Shan G."/>
            <person name="Zhang H."/>
            <person name="Kosiol C."/>
            <person name="Xie X."/>
            <person name="Lu Z."/>
            <person name="Zheng H."/>
            <person name="Li Y."/>
            <person name="Steiner C.C."/>
            <person name="Lam T.T."/>
            <person name="Lin S."/>
            <person name="Zhang Q."/>
            <person name="Li G."/>
            <person name="Tian J."/>
            <person name="Gong T."/>
            <person name="Liu H."/>
            <person name="Zhang D."/>
            <person name="Fang L."/>
            <person name="Ye C."/>
            <person name="Zhang J."/>
            <person name="Hu W."/>
            <person name="Xu A."/>
            <person name="Ren Y."/>
            <person name="Zhang G."/>
            <person name="Bruford M.W."/>
            <person name="Li Q."/>
            <person name="Ma L."/>
            <person name="Guo Y."/>
            <person name="An N."/>
            <person name="Hu Y."/>
            <person name="Zheng Y."/>
            <person name="Shi Y."/>
            <person name="Li Z."/>
            <person name="Liu Q."/>
            <person name="Chen Y."/>
            <person name="Zhao J."/>
            <person name="Qu N."/>
            <person name="Zhao S."/>
            <person name="Tian F."/>
            <person name="Wang X."/>
            <person name="Wang H."/>
            <person name="Xu L."/>
            <person name="Liu X."/>
            <person name="Vinar T."/>
            <person name="Wang Y."/>
            <person name="Lam T.W."/>
            <person name="Yiu S.M."/>
            <person name="Liu S."/>
            <person name="Zhang H."/>
            <person name="Li D."/>
            <person name="Huang Y."/>
            <person name="Wang X."/>
            <person name="Yang G."/>
            <person name="Jiang Z."/>
            <person name="Wang J."/>
            <person name="Qin N."/>
            <person name="Li L."/>
            <person name="Li J."/>
            <person name="Bolund L."/>
            <person name="Kristiansen K."/>
            <person name="Wong G.K."/>
            <person name="Olson M."/>
            <person name="Zhang X."/>
            <person name="Li S."/>
            <person name="Yang H."/>
            <person name="Wang J."/>
            <person name="Wang J."/>
        </authorList>
    </citation>
    <scope>NUCLEOTIDE SEQUENCE [LARGE SCALE GENOMIC DNA]</scope>
</reference>
<dbReference type="PROSITE" id="PS00751">
    <property type="entry name" value="TCP1_2"/>
    <property type="match status" value="1"/>
</dbReference>
<dbReference type="AlphaFoldDB" id="G1LMQ5"/>
<dbReference type="SUPFAM" id="SSF48592">
    <property type="entry name" value="GroEL equatorial domain-like"/>
    <property type="match status" value="1"/>
</dbReference>
<dbReference type="SUPFAM" id="SSF54849">
    <property type="entry name" value="GroEL-intermediate domain like"/>
    <property type="match status" value="1"/>
</dbReference>
<dbReference type="InterPro" id="IPR027409">
    <property type="entry name" value="GroEL-like_apical_dom_sf"/>
</dbReference>
<keyword evidence="4 7" id="KW-0547">Nucleotide-binding</keyword>
<proteinExistence type="inferred from homology"/>
<dbReference type="GO" id="GO:0005832">
    <property type="term" value="C:chaperonin-containing T-complex"/>
    <property type="evidence" value="ECO:0007669"/>
    <property type="project" value="UniProtKB-ARBA"/>
</dbReference>
<comment type="similarity">
    <text evidence="2 7">Belongs to the TCP-1 chaperonin family.</text>
</comment>
<organism evidence="8 9">
    <name type="scientific">Ailuropoda melanoleuca</name>
    <name type="common">Giant panda</name>
    <dbReference type="NCBI Taxonomy" id="9646"/>
    <lineage>
        <taxon>Eukaryota</taxon>
        <taxon>Metazoa</taxon>
        <taxon>Chordata</taxon>
        <taxon>Craniata</taxon>
        <taxon>Vertebrata</taxon>
        <taxon>Euteleostomi</taxon>
        <taxon>Mammalia</taxon>
        <taxon>Eutheria</taxon>
        <taxon>Laurasiatheria</taxon>
        <taxon>Carnivora</taxon>
        <taxon>Caniformia</taxon>
        <taxon>Ursidae</taxon>
        <taxon>Ailuropoda</taxon>
    </lineage>
</organism>
<keyword evidence="5 7" id="KW-0067">ATP-binding</keyword>
<dbReference type="FunFam" id="3.30.260.10:FF:000017">
    <property type="entry name" value="T-complex protein 1 subunit zeta"/>
    <property type="match status" value="1"/>
</dbReference>
<dbReference type="Gene3D" id="3.50.7.10">
    <property type="entry name" value="GroEL"/>
    <property type="match status" value="2"/>
</dbReference>
<dbReference type="Ensembl" id="ENSAMET00000008659.2">
    <property type="protein sequence ID" value="ENSAMEP00000008314.2"/>
    <property type="gene ID" value="ENSAMEG00000007878.2"/>
</dbReference>
<dbReference type="Pfam" id="PF00118">
    <property type="entry name" value="Cpn60_TCP1"/>
    <property type="match status" value="2"/>
</dbReference>
<evidence type="ECO:0000256" key="6">
    <source>
        <dbReference type="ARBA" id="ARBA00023186"/>
    </source>
</evidence>
<evidence type="ECO:0000256" key="1">
    <source>
        <dbReference type="ARBA" id="ARBA00004496"/>
    </source>
</evidence>
<reference evidence="8" key="2">
    <citation type="submission" date="2025-08" db="UniProtKB">
        <authorList>
            <consortium name="Ensembl"/>
        </authorList>
    </citation>
    <scope>IDENTIFICATION</scope>
</reference>
<dbReference type="Gene3D" id="3.30.260.10">
    <property type="entry name" value="TCP-1-like chaperonin intermediate domain"/>
    <property type="match status" value="2"/>
</dbReference>
<dbReference type="GO" id="GO:0016887">
    <property type="term" value="F:ATP hydrolysis activity"/>
    <property type="evidence" value="ECO:0007669"/>
    <property type="project" value="InterPro"/>
</dbReference>
<evidence type="ECO:0000313" key="8">
    <source>
        <dbReference type="Ensembl" id="ENSAMEP00000008314.2"/>
    </source>
</evidence>
<evidence type="ECO:0000256" key="4">
    <source>
        <dbReference type="ARBA" id="ARBA00022741"/>
    </source>
</evidence>
<keyword evidence="9" id="KW-1185">Reference proteome</keyword>
<evidence type="ECO:0000256" key="3">
    <source>
        <dbReference type="ARBA" id="ARBA00022490"/>
    </source>
</evidence>
<dbReference type="eggNOG" id="KOG0359">
    <property type="taxonomic scope" value="Eukaryota"/>
</dbReference>
<dbReference type="STRING" id="9646.ENSAMEP00000008314"/>
<keyword evidence="3" id="KW-0963">Cytoplasm</keyword>
<dbReference type="HOGENOM" id="CLU_008891_3_1_1"/>
<reference evidence="8" key="3">
    <citation type="submission" date="2025-09" db="UniProtKB">
        <authorList>
            <consortium name="Ensembl"/>
        </authorList>
    </citation>
    <scope>IDENTIFICATION</scope>
</reference>
<evidence type="ECO:0000313" key="9">
    <source>
        <dbReference type="Proteomes" id="UP000008912"/>
    </source>
</evidence>
<dbReference type="FunFam" id="1.10.560.10:FF:000058">
    <property type="entry name" value="T-complex protein 1 subunit zeta"/>
    <property type="match status" value="1"/>
</dbReference>
<evidence type="ECO:0000256" key="5">
    <source>
        <dbReference type="ARBA" id="ARBA00022840"/>
    </source>
</evidence>
<dbReference type="InterPro" id="IPR002194">
    <property type="entry name" value="Chaperonin_TCP-1_CS"/>
</dbReference>